<reference evidence="11" key="1">
    <citation type="journal article" date="2020" name="Fungal Divers.">
        <title>Resolving the Mortierellaceae phylogeny through synthesis of multi-gene phylogenetics and phylogenomics.</title>
        <authorList>
            <person name="Vandepol N."/>
            <person name="Liber J."/>
            <person name="Desiro A."/>
            <person name="Na H."/>
            <person name="Kennedy M."/>
            <person name="Barry K."/>
            <person name="Grigoriev I.V."/>
            <person name="Miller A.N."/>
            <person name="O'Donnell K."/>
            <person name="Stajich J.E."/>
            <person name="Bonito G."/>
        </authorList>
    </citation>
    <scope>NUCLEOTIDE SEQUENCE</scope>
    <source>
        <strain evidence="11">BC1065</strain>
    </source>
</reference>
<protein>
    <recommendedName>
        <fullName evidence="10">NADP-dependent oxidoreductase domain-containing protein</fullName>
    </recommendedName>
</protein>
<dbReference type="NCBIfam" id="TIGR01293">
    <property type="entry name" value="Kv_beta"/>
    <property type="match status" value="1"/>
</dbReference>
<organism evidence="11 12">
    <name type="scientific">Actinomortierella ambigua</name>
    <dbReference type="NCBI Taxonomy" id="1343610"/>
    <lineage>
        <taxon>Eukaryota</taxon>
        <taxon>Fungi</taxon>
        <taxon>Fungi incertae sedis</taxon>
        <taxon>Mucoromycota</taxon>
        <taxon>Mortierellomycotina</taxon>
        <taxon>Mortierellomycetes</taxon>
        <taxon>Mortierellales</taxon>
        <taxon>Mortierellaceae</taxon>
        <taxon>Actinomortierella</taxon>
    </lineage>
</organism>
<dbReference type="Gene3D" id="3.20.20.100">
    <property type="entry name" value="NADP-dependent oxidoreductase domain"/>
    <property type="match status" value="1"/>
</dbReference>
<dbReference type="GO" id="GO:0005249">
    <property type="term" value="F:voltage-gated potassium channel activity"/>
    <property type="evidence" value="ECO:0007669"/>
    <property type="project" value="InterPro"/>
</dbReference>
<evidence type="ECO:0000256" key="3">
    <source>
        <dbReference type="ARBA" id="ARBA00022448"/>
    </source>
</evidence>
<keyword evidence="12" id="KW-1185">Reference proteome</keyword>
<dbReference type="InterPro" id="IPR023210">
    <property type="entry name" value="NADP_OxRdtase_dom"/>
</dbReference>
<evidence type="ECO:0000256" key="2">
    <source>
        <dbReference type="ARBA" id="ARBA00006515"/>
    </source>
</evidence>
<sequence length="340" mass="37885">MQRTPMEYRYLGRSGLMVSCLSLGGWVTYGGQVGPEVAQACMKAAFDAGINFFDTAEVYSGGQCEIDMGVAIRKFGWKRSDLVISTKIFWGGKGPNDRGLSRKHIIEGTDASLKRLQLDYVDLIYAHRPDPDTPMEEIVRAFNHIINTGKAFYWGTSEWTAQQITEAHLVAQRLNLVGPLMEQPQYNMFHRDRVEKEYLPLYKSFGMGATVWSPLASGLLTGKYNEGVPTDSRLAIEDNAVMKRLRDSLESEDGRIKISKVVKLGEIARDLGCSTAQLALAWCLKNPNLSSVITGASRPSQIEENIKAISIVPLLTDDIVDNIEQILLNKPALEYNFRSS</sequence>
<evidence type="ECO:0000259" key="10">
    <source>
        <dbReference type="Pfam" id="PF00248"/>
    </source>
</evidence>
<name>A0A9P6UAJ0_9FUNG</name>
<dbReference type="GO" id="GO:0005737">
    <property type="term" value="C:cytoplasm"/>
    <property type="evidence" value="ECO:0007669"/>
    <property type="project" value="UniProtKB-SubCell"/>
</dbReference>
<proteinExistence type="inferred from homology"/>
<accession>A0A9P6UAJ0</accession>
<dbReference type="CDD" id="cd19143">
    <property type="entry name" value="AKR_AKR6C1_2"/>
    <property type="match status" value="1"/>
</dbReference>
<keyword evidence="7" id="KW-0630">Potassium</keyword>
<dbReference type="PANTHER" id="PTHR43150">
    <property type="entry name" value="HYPERKINETIC, ISOFORM M"/>
    <property type="match status" value="1"/>
</dbReference>
<keyword evidence="4" id="KW-0963">Cytoplasm</keyword>
<dbReference type="PANTHER" id="PTHR43150:SF2">
    <property type="entry name" value="HYPERKINETIC, ISOFORM M"/>
    <property type="match status" value="1"/>
</dbReference>
<dbReference type="Pfam" id="PF00248">
    <property type="entry name" value="Aldo_ket_red"/>
    <property type="match status" value="1"/>
</dbReference>
<dbReference type="InterPro" id="IPR005399">
    <property type="entry name" value="K_chnl_volt-dep_bsu_KCNAB-rel"/>
</dbReference>
<feature type="domain" description="NADP-dependent oxidoreductase" evidence="10">
    <location>
        <begin position="21"/>
        <end position="326"/>
    </location>
</feature>
<evidence type="ECO:0000256" key="8">
    <source>
        <dbReference type="ARBA" id="ARBA00023002"/>
    </source>
</evidence>
<keyword evidence="3" id="KW-0813">Transport</keyword>
<evidence type="ECO:0000256" key="7">
    <source>
        <dbReference type="ARBA" id="ARBA00022958"/>
    </source>
</evidence>
<gene>
    <name evidence="11" type="ORF">DFQ27_009854</name>
</gene>
<comment type="subcellular location">
    <subcellularLocation>
        <location evidence="1">Cytoplasm</location>
    </subcellularLocation>
</comment>
<comment type="caution">
    <text evidence="11">The sequence shown here is derived from an EMBL/GenBank/DDBJ whole genome shotgun (WGS) entry which is preliminary data.</text>
</comment>
<evidence type="ECO:0000256" key="6">
    <source>
        <dbReference type="ARBA" id="ARBA00022857"/>
    </source>
</evidence>
<keyword evidence="8" id="KW-0560">Oxidoreductase</keyword>
<evidence type="ECO:0000313" key="11">
    <source>
        <dbReference type="EMBL" id="KAG0266318.1"/>
    </source>
</evidence>
<evidence type="ECO:0000256" key="9">
    <source>
        <dbReference type="ARBA" id="ARBA00023065"/>
    </source>
</evidence>
<dbReference type="InterPro" id="IPR036812">
    <property type="entry name" value="NAD(P)_OxRdtase_dom_sf"/>
</dbReference>
<evidence type="ECO:0000256" key="5">
    <source>
        <dbReference type="ARBA" id="ARBA00022538"/>
    </source>
</evidence>
<evidence type="ECO:0000313" key="12">
    <source>
        <dbReference type="Proteomes" id="UP000807716"/>
    </source>
</evidence>
<dbReference type="EMBL" id="JAAAJB010000096">
    <property type="protein sequence ID" value="KAG0266318.1"/>
    <property type="molecule type" value="Genomic_DNA"/>
</dbReference>
<keyword evidence="6" id="KW-0521">NADP</keyword>
<evidence type="ECO:0000256" key="1">
    <source>
        <dbReference type="ARBA" id="ARBA00004496"/>
    </source>
</evidence>
<dbReference type="OrthoDB" id="1720422at2759"/>
<dbReference type="Proteomes" id="UP000807716">
    <property type="component" value="Unassembled WGS sequence"/>
</dbReference>
<keyword evidence="9" id="KW-0406">Ion transport</keyword>
<dbReference type="PRINTS" id="PR01577">
    <property type="entry name" value="KCNABCHANNEL"/>
</dbReference>
<dbReference type="AlphaFoldDB" id="A0A9P6UAJ0"/>
<comment type="similarity">
    <text evidence="2">Belongs to the shaker potassium channel beta subunit family.</text>
</comment>
<keyword evidence="5" id="KW-0633">Potassium transport</keyword>
<dbReference type="InterPro" id="IPR005983">
    <property type="entry name" value="K_chnl_volt-dep_bsu_KCNAB"/>
</dbReference>
<dbReference type="GO" id="GO:0016491">
    <property type="term" value="F:oxidoreductase activity"/>
    <property type="evidence" value="ECO:0007669"/>
    <property type="project" value="UniProtKB-KW"/>
</dbReference>
<evidence type="ECO:0000256" key="4">
    <source>
        <dbReference type="ARBA" id="ARBA00022490"/>
    </source>
</evidence>
<dbReference type="SUPFAM" id="SSF51430">
    <property type="entry name" value="NAD(P)-linked oxidoreductase"/>
    <property type="match status" value="1"/>
</dbReference>